<accession>A0A6P8I1W3</accession>
<dbReference type="GeneID" id="116297437"/>
<dbReference type="GO" id="GO:0000139">
    <property type="term" value="C:Golgi membrane"/>
    <property type="evidence" value="ECO:0007669"/>
    <property type="project" value="UniProtKB-SubCell"/>
</dbReference>
<dbReference type="AlphaFoldDB" id="A0A6P8I1W3"/>
<evidence type="ECO:0000313" key="9">
    <source>
        <dbReference type="Proteomes" id="UP000515163"/>
    </source>
</evidence>
<dbReference type="InterPro" id="IPR051981">
    <property type="entry name" value="Glycosyltransf_32"/>
</dbReference>
<dbReference type="RefSeq" id="XP_031561521.1">
    <property type="nucleotide sequence ID" value="XM_031705661.1"/>
</dbReference>
<keyword evidence="5" id="KW-0333">Golgi apparatus</keyword>
<dbReference type="FunCoup" id="A0A6P8I1W3">
    <property type="interactions" value="123"/>
</dbReference>
<dbReference type="KEGG" id="aten:116297437"/>
<dbReference type="InterPro" id="IPR007345">
    <property type="entry name" value="Polysacch_pyruvyl_Trfase"/>
</dbReference>
<dbReference type="Proteomes" id="UP000515163">
    <property type="component" value="Unplaced"/>
</dbReference>
<reference evidence="10" key="1">
    <citation type="submission" date="2025-08" db="UniProtKB">
        <authorList>
            <consortium name="RefSeq"/>
        </authorList>
    </citation>
    <scope>IDENTIFICATION</scope>
    <source>
        <tissue evidence="10">Tentacle</tissue>
    </source>
</reference>
<feature type="domain" description="Polysaccharide pyruvyl transferase" evidence="7">
    <location>
        <begin position="19"/>
        <end position="146"/>
    </location>
</feature>
<dbReference type="Pfam" id="PF04488">
    <property type="entry name" value="Gly_transf_sug"/>
    <property type="match status" value="1"/>
</dbReference>
<dbReference type="SUPFAM" id="SSF53448">
    <property type="entry name" value="Nucleotide-diphospho-sugar transferases"/>
    <property type="match status" value="1"/>
</dbReference>
<protein>
    <submittedName>
        <fullName evidence="10">Lactosylceramide 4-alpha-galactosyltransferase-like</fullName>
    </submittedName>
</protein>
<dbReference type="GO" id="GO:0006688">
    <property type="term" value="P:glycosphingolipid biosynthetic process"/>
    <property type="evidence" value="ECO:0007669"/>
    <property type="project" value="TreeGrafter"/>
</dbReference>
<organism evidence="9 10">
    <name type="scientific">Actinia tenebrosa</name>
    <name type="common">Australian red waratah sea anemone</name>
    <dbReference type="NCBI Taxonomy" id="6105"/>
    <lineage>
        <taxon>Eukaryota</taxon>
        <taxon>Metazoa</taxon>
        <taxon>Cnidaria</taxon>
        <taxon>Anthozoa</taxon>
        <taxon>Hexacorallia</taxon>
        <taxon>Actiniaria</taxon>
        <taxon>Actiniidae</taxon>
        <taxon>Actinia</taxon>
    </lineage>
</organism>
<comment type="subcellular location">
    <subcellularLocation>
        <location evidence="1">Golgi apparatus membrane</location>
        <topology evidence="1">Single-pass type II membrane protein</topology>
    </subcellularLocation>
</comment>
<feature type="domain" description="Alpha 1,4-glycosyltransferase" evidence="8">
    <location>
        <begin position="403"/>
        <end position="524"/>
    </location>
</feature>
<dbReference type="Pfam" id="PF04572">
    <property type="entry name" value="Gb3_synth"/>
    <property type="match status" value="1"/>
</dbReference>
<name>A0A6P8I1W3_ACTTE</name>
<evidence type="ECO:0000259" key="7">
    <source>
        <dbReference type="Pfam" id="PF04230"/>
    </source>
</evidence>
<dbReference type="PANTHER" id="PTHR12042:SF21">
    <property type="entry name" value="ALPHA1,4-GALACTOSYLTRANSFERASE 1-RELATED"/>
    <property type="match status" value="1"/>
</dbReference>
<evidence type="ECO:0000256" key="3">
    <source>
        <dbReference type="ARBA" id="ARBA00022676"/>
    </source>
</evidence>
<dbReference type="InParanoid" id="A0A6P8I1W3"/>
<evidence type="ECO:0000256" key="1">
    <source>
        <dbReference type="ARBA" id="ARBA00004323"/>
    </source>
</evidence>
<keyword evidence="4" id="KW-0808">Transferase</keyword>
<evidence type="ECO:0000256" key="6">
    <source>
        <dbReference type="ARBA" id="ARBA00023136"/>
    </source>
</evidence>
<keyword evidence="3" id="KW-0328">Glycosyltransferase</keyword>
<evidence type="ECO:0000256" key="2">
    <source>
        <dbReference type="ARBA" id="ARBA00009003"/>
    </source>
</evidence>
<dbReference type="InterPro" id="IPR007652">
    <property type="entry name" value="A1-4-GlycosylTfrase_dom"/>
</dbReference>
<evidence type="ECO:0000256" key="5">
    <source>
        <dbReference type="ARBA" id="ARBA00023034"/>
    </source>
</evidence>
<proteinExistence type="inferred from homology"/>
<dbReference type="OrthoDB" id="409543at2759"/>
<evidence type="ECO:0000259" key="8">
    <source>
        <dbReference type="Pfam" id="PF04572"/>
    </source>
</evidence>
<dbReference type="PANTHER" id="PTHR12042">
    <property type="entry name" value="LACTOSYLCERAMIDE 4-ALPHA-GALACTOSYLTRANSFERASE ALPHA- 1,4-GALACTOSYLTRANSFERASE"/>
    <property type="match status" value="1"/>
</dbReference>
<sequence>MLSMHIGNAIKPMISKNIEYLRRKSPIGCRDTTSLEFLRQQGVESFFSGCLTLLMQNTTKDAKRNEIIYLTDVNDEVRKLLPLEIQQKGILLAHNMNGAARLNKFSRFKAAYDLIEKYSKAKLVVTQRIHSALPCVAMGTPVIFINSPNMPGGGGTKSESSPRTQGFHELFYIVDLYKMSIDEAKVWLHNFDWHDPHPTPSSSLLKRLRATSWNIIRQKNALHEAALKFGVIPFPHFIPPDGNKQDLFHLIFTTKGTRVINLFHGKESVLSSLNWRHWRCIESIFYHHPFAKVIVHSNTLPHRTFGVLKESGYDIEVRRYNLTKMVNGTPAQSFMTGKYNEVKDGKYWYSHETDLLRMLILYKMGGVYMDIDVILVRSIRELPVNVVGYQSNGKIMNGAFMYFEKYHPFLNKSLEHFAKNYNQYSWAANGPLLITSILHSNNSAQYNVSVLDQLAFYMFPYYRVVDECFQQTSGKTFKKNMKIFKEKTFAVHLYSKYSAAQGLNQKLKEGTICKNLLNSFCVLCDKWY</sequence>
<evidence type="ECO:0000256" key="4">
    <source>
        <dbReference type="ARBA" id="ARBA00022679"/>
    </source>
</evidence>
<gene>
    <name evidence="10" type="primary">LOC116297437</name>
</gene>
<dbReference type="InterPro" id="IPR029044">
    <property type="entry name" value="Nucleotide-diphossugar_trans"/>
</dbReference>
<keyword evidence="9" id="KW-1185">Reference proteome</keyword>
<dbReference type="Pfam" id="PF04230">
    <property type="entry name" value="PS_pyruv_trans"/>
    <property type="match status" value="1"/>
</dbReference>
<dbReference type="Gene3D" id="3.90.550.20">
    <property type="match status" value="1"/>
</dbReference>
<dbReference type="GO" id="GO:0016758">
    <property type="term" value="F:hexosyltransferase activity"/>
    <property type="evidence" value="ECO:0007669"/>
    <property type="project" value="TreeGrafter"/>
</dbReference>
<dbReference type="InterPro" id="IPR007577">
    <property type="entry name" value="GlycoTrfase_DXD_sugar-bd_CS"/>
</dbReference>
<evidence type="ECO:0000313" key="10">
    <source>
        <dbReference type="RefSeq" id="XP_031561521.1"/>
    </source>
</evidence>
<comment type="similarity">
    <text evidence="2">Belongs to the glycosyltransferase 32 family.</text>
</comment>
<keyword evidence="6" id="KW-0472">Membrane</keyword>